<feature type="domain" description="Integrase catalytic" evidence="2">
    <location>
        <begin position="1"/>
        <end position="70"/>
    </location>
</feature>
<dbReference type="EMBL" id="GDRN01095877">
    <property type="protein sequence ID" value="JAI59446.1"/>
    <property type="molecule type" value="Transcribed_RNA"/>
</dbReference>
<dbReference type="GO" id="GO:0003676">
    <property type="term" value="F:nucleic acid binding"/>
    <property type="evidence" value="ECO:0007669"/>
    <property type="project" value="InterPro"/>
</dbReference>
<dbReference type="InterPro" id="IPR012337">
    <property type="entry name" value="RNaseH-like_sf"/>
</dbReference>
<reference evidence="3" key="1">
    <citation type="submission" date="2015-09" db="EMBL/GenBank/DDBJ databases">
        <title>Scylla olivacea transcriptome.</title>
        <authorList>
            <person name="Ikhwanuddin M."/>
        </authorList>
    </citation>
    <scope>NUCLEOTIDE SEQUENCE</scope>
</reference>
<dbReference type="InterPro" id="IPR036397">
    <property type="entry name" value="RNaseH_sf"/>
</dbReference>
<accession>A0A0P4W1P7</accession>
<dbReference type="PANTHER" id="PTHR38681:SF1">
    <property type="entry name" value="RETROVIRUS-RELATED POL POLYPROTEIN FROM TRANSPOSON 412-LIKE PROTEIN"/>
    <property type="match status" value="1"/>
</dbReference>
<proteinExistence type="predicted"/>
<dbReference type="PANTHER" id="PTHR38681">
    <property type="entry name" value="RETROVIRUS-RELATED POL POLYPROTEIN FROM TRANSPOSON 412-LIKE PROTEIN-RELATED"/>
    <property type="match status" value="1"/>
</dbReference>
<dbReference type="Gene3D" id="3.30.420.10">
    <property type="entry name" value="Ribonuclease H-like superfamily/Ribonuclease H"/>
    <property type="match status" value="1"/>
</dbReference>
<evidence type="ECO:0000313" key="3">
    <source>
        <dbReference type="EMBL" id="JAI59446.1"/>
    </source>
</evidence>
<dbReference type="GO" id="GO:0015074">
    <property type="term" value="P:DNA integration"/>
    <property type="evidence" value="ECO:0007669"/>
    <property type="project" value="InterPro"/>
</dbReference>
<sequence length="269" mass="29967">MKHATSQDCAEALLHGVPDNFTSDRGPAFTSQLWKSLGDLMGTDIHHTTAYNPAANGMVEQTHRTLKAALMARCNGPDWKAQLPWVLLGMHTSPKEELGVSPPKWCSGRLSRYQANFFPQPTVLQTTTTSLHYVKPWGSTGHVSRHIRSCLHDTFQSYTHTCKYVFVRNDAHRSPLTRPYRGPYAVLERNPKAYRLSIAGRSDWVSIDRLKPAYVDEEDPPSSSARAGGPPHTPPHKNGPASTSPREDGPRLASSRTGRTIRQPQRLNL</sequence>
<dbReference type="AlphaFoldDB" id="A0A0P4W1P7"/>
<dbReference type="SUPFAM" id="SSF53098">
    <property type="entry name" value="Ribonuclease H-like"/>
    <property type="match status" value="1"/>
</dbReference>
<dbReference type="PROSITE" id="PS50994">
    <property type="entry name" value="INTEGRASE"/>
    <property type="match status" value="1"/>
</dbReference>
<dbReference type="InterPro" id="IPR001584">
    <property type="entry name" value="Integrase_cat-core"/>
</dbReference>
<name>A0A0P4W1P7_SCYOL</name>
<evidence type="ECO:0000259" key="2">
    <source>
        <dbReference type="PROSITE" id="PS50994"/>
    </source>
</evidence>
<organism evidence="3">
    <name type="scientific">Scylla olivacea</name>
    <name type="common">Orange mud crab</name>
    <name type="synonym">Cancer olivacea</name>
    <dbReference type="NCBI Taxonomy" id="85551"/>
    <lineage>
        <taxon>Eukaryota</taxon>
        <taxon>Metazoa</taxon>
        <taxon>Ecdysozoa</taxon>
        <taxon>Arthropoda</taxon>
        <taxon>Crustacea</taxon>
        <taxon>Multicrustacea</taxon>
        <taxon>Malacostraca</taxon>
        <taxon>Eumalacostraca</taxon>
        <taxon>Eucarida</taxon>
        <taxon>Decapoda</taxon>
        <taxon>Pleocyemata</taxon>
        <taxon>Brachyura</taxon>
        <taxon>Eubrachyura</taxon>
        <taxon>Portunoidea</taxon>
        <taxon>Portunidae</taxon>
        <taxon>Portuninae</taxon>
        <taxon>Scylla</taxon>
    </lineage>
</organism>
<protein>
    <recommendedName>
        <fullName evidence="2">Integrase catalytic domain-containing protein</fullName>
    </recommendedName>
</protein>
<feature type="region of interest" description="Disordered" evidence="1">
    <location>
        <begin position="214"/>
        <end position="269"/>
    </location>
</feature>
<feature type="compositionally biased region" description="Low complexity" evidence="1">
    <location>
        <begin position="221"/>
        <end position="230"/>
    </location>
</feature>
<feature type="compositionally biased region" description="Polar residues" evidence="1">
    <location>
        <begin position="254"/>
        <end position="269"/>
    </location>
</feature>
<evidence type="ECO:0000256" key="1">
    <source>
        <dbReference type="SAM" id="MobiDB-lite"/>
    </source>
</evidence>